<organism evidence="3 4">
    <name type="scientific">Aquariibacter lacus</name>
    <dbReference type="NCBI Taxonomy" id="2801332"/>
    <lineage>
        <taxon>Bacteria</taxon>
        <taxon>Pseudomonadati</taxon>
        <taxon>Pseudomonadota</taxon>
        <taxon>Betaproteobacteria</taxon>
        <taxon>Burkholderiales</taxon>
        <taxon>Sphaerotilaceae</taxon>
        <taxon>Aquariibacter</taxon>
    </lineage>
</organism>
<sequence length="357" mass="38487">MKQHEPKTFDAYALLGLPFDAVSRREAAELLRARARAGERCFFSTVNVNFLVAAQSAPAFRRSVLESDLVLVDGQPLVWLARLLGLPLPERVAGSDLFEDLQRLPGPPLKVAFFGGPPGAAEEASAQLARRHAEGLSPGLTGVGGFAAGFGDVESLSDEATLAALNASGADFLVVALGAVKGQAWALRNRDRVQAPLISHLGAVVNFTAGRLDRAPVWARSLGLEWLWRIATERGIWRRYLYDGGGLLRLLLGRVLPQWLFGARPAAGREQAPAQLRVNGRSYQLSGEGGPALRQALAAQPAGDKPASWDLRELRSLDAATAAMLLRRSDRPHVAADIQAPRAWRARLQLKLSGLLD</sequence>
<keyword evidence="1" id="KW-0328">Glycosyltransferase</keyword>
<keyword evidence="4" id="KW-1185">Reference proteome</keyword>
<dbReference type="InterPro" id="IPR004629">
    <property type="entry name" value="WecG_TagA_CpsF"/>
</dbReference>
<evidence type="ECO:0000313" key="4">
    <source>
        <dbReference type="Proteomes" id="UP000643207"/>
    </source>
</evidence>
<dbReference type="AlphaFoldDB" id="A0A9X0XDH6"/>
<dbReference type="Proteomes" id="UP000643207">
    <property type="component" value="Unassembled WGS sequence"/>
</dbReference>
<dbReference type="PANTHER" id="PTHR34136:SF1">
    <property type="entry name" value="UDP-N-ACETYL-D-MANNOSAMINURONIC ACID TRANSFERASE"/>
    <property type="match status" value="1"/>
</dbReference>
<dbReference type="Pfam" id="PF03808">
    <property type="entry name" value="Glyco_tran_WecG"/>
    <property type="match status" value="1"/>
</dbReference>
<evidence type="ECO:0000256" key="2">
    <source>
        <dbReference type="ARBA" id="ARBA00022679"/>
    </source>
</evidence>
<evidence type="ECO:0000313" key="3">
    <source>
        <dbReference type="EMBL" id="MBL0719018.1"/>
    </source>
</evidence>
<dbReference type="GO" id="GO:0016758">
    <property type="term" value="F:hexosyltransferase activity"/>
    <property type="evidence" value="ECO:0007669"/>
    <property type="project" value="TreeGrafter"/>
</dbReference>
<reference evidence="3 4" key="1">
    <citation type="submission" date="2021-01" db="EMBL/GenBank/DDBJ databases">
        <title>Piscinibacter sp. Jin2 Genome sequencing and assembly.</title>
        <authorList>
            <person name="Kim I."/>
        </authorList>
    </citation>
    <scope>NUCLEOTIDE SEQUENCE [LARGE SCALE GENOMIC DNA]</scope>
    <source>
        <strain evidence="3 4">Jin2</strain>
    </source>
</reference>
<accession>A0A9X0XDH6</accession>
<comment type="caution">
    <text evidence="3">The sequence shown here is derived from an EMBL/GenBank/DDBJ whole genome shotgun (WGS) entry which is preliminary data.</text>
</comment>
<keyword evidence="2" id="KW-0808">Transferase</keyword>
<dbReference type="PANTHER" id="PTHR34136">
    <property type="match status" value="1"/>
</dbReference>
<dbReference type="NCBIfam" id="TIGR00696">
    <property type="entry name" value="wecG_tagA_cpsF"/>
    <property type="match status" value="1"/>
</dbReference>
<proteinExistence type="predicted"/>
<dbReference type="CDD" id="cd06533">
    <property type="entry name" value="Glyco_transf_WecG_TagA"/>
    <property type="match status" value="1"/>
</dbReference>
<evidence type="ECO:0000256" key="1">
    <source>
        <dbReference type="ARBA" id="ARBA00022676"/>
    </source>
</evidence>
<name>A0A9X0XDH6_9BURK</name>
<protein>
    <submittedName>
        <fullName evidence="3">WecB/TagA/CpsF family glycosyltransferase</fullName>
    </submittedName>
</protein>
<gene>
    <name evidence="3" type="ORF">JI742_03850</name>
</gene>
<dbReference type="EMBL" id="JAERRA010000001">
    <property type="protein sequence ID" value="MBL0719018.1"/>
    <property type="molecule type" value="Genomic_DNA"/>
</dbReference>